<name>A0A8H5BK01_9AGAR</name>
<proteinExistence type="predicted"/>
<dbReference type="AlphaFoldDB" id="A0A8H5BK01"/>
<keyword evidence="2" id="KW-1185">Reference proteome</keyword>
<evidence type="ECO:0000313" key="1">
    <source>
        <dbReference type="EMBL" id="KAF5323903.1"/>
    </source>
</evidence>
<organism evidence="1 2">
    <name type="scientific">Ephemerocybe angulata</name>
    <dbReference type="NCBI Taxonomy" id="980116"/>
    <lineage>
        <taxon>Eukaryota</taxon>
        <taxon>Fungi</taxon>
        <taxon>Dikarya</taxon>
        <taxon>Basidiomycota</taxon>
        <taxon>Agaricomycotina</taxon>
        <taxon>Agaricomycetes</taxon>
        <taxon>Agaricomycetidae</taxon>
        <taxon>Agaricales</taxon>
        <taxon>Agaricineae</taxon>
        <taxon>Psathyrellaceae</taxon>
        <taxon>Ephemerocybe</taxon>
    </lineage>
</organism>
<accession>A0A8H5BK01</accession>
<dbReference type="EMBL" id="JAACJK010000165">
    <property type="protein sequence ID" value="KAF5323903.1"/>
    <property type="molecule type" value="Genomic_DNA"/>
</dbReference>
<protein>
    <submittedName>
        <fullName evidence="1">Uncharacterized protein</fullName>
    </submittedName>
</protein>
<comment type="caution">
    <text evidence="1">The sequence shown here is derived from an EMBL/GenBank/DDBJ whole genome shotgun (WGS) entry which is preliminary data.</text>
</comment>
<evidence type="ECO:0000313" key="2">
    <source>
        <dbReference type="Proteomes" id="UP000541558"/>
    </source>
</evidence>
<sequence length="55" mass="6045">MSPFDSGTRCFLPTTMVVYSEDDIGGSEACAGKARLQSDWLLSGSLFLARHIYGW</sequence>
<gene>
    <name evidence="1" type="ORF">D9611_008330</name>
</gene>
<reference evidence="1 2" key="1">
    <citation type="journal article" date="2020" name="ISME J.">
        <title>Uncovering the hidden diversity of litter-decomposition mechanisms in mushroom-forming fungi.</title>
        <authorList>
            <person name="Floudas D."/>
            <person name="Bentzer J."/>
            <person name="Ahren D."/>
            <person name="Johansson T."/>
            <person name="Persson P."/>
            <person name="Tunlid A."/>
        </authorList>
    </citation>
    <scope>NUCLEOTIDE SEQUENCE [LARGE SCALE GENOMIC DNA]</scope>
    <source>
        <strain evidence="1 2">CBS 175.51</strain>
    </source>
</reference>
<dbReference type="Proteomes" id="UP000541558">
    <property type="component" value="Unassembled WGS sequence"/>
</dbReference>